<dbReference type="eggNOG" id="ENOG502R8SS">
    <property type="taxonomic scope" value="Eukaryota"/>
</dbReference>
<dbReference type="EnsemblPlants" id="PGSC0003DMT400093403">
    <property type="protein sequence ID" value="PGSC0003DMT400093403"/>
    <property type="gene ID" value="PGSC0003DMG400042974"/>
</dbReference>
<dbReference type="Gramene" id="PGSC0003DMT400093403">
    <property type="protein sequence ID" value="PGSC0003DMT400093403"/>
    <property type="gene ID" value="PGSC0003DMG400042974"/>
</dbReference>
<evidence type="ECO:0000313" key="2">
    <source>
        <dbReference type="EnsemblPlants" id="PGSC0003DMT400093403"/>
    </source>
</evidence>
<protein>
    <submittedName>
        <fullName evidence="2">Uncharacterized protein</fullName>
    </submittedName>
</protein>
<evidence type="ECO:0000256" key="1">
    <source>
        <dbReference type="SAM" id="MobiDB-lite"/>
    </source>
</evidence>
<sequence length="216" mass="23263">MANQGRHGELGLGLSENNKDNNQDNMNNQENLNNQEVPPIIPARLVCDMAVPLTTSVASSIRKPPPSAADGQALAKTYEELFDLLDRLSEGNSRYEGEMPRTTTQRAAGILDVDQATALNAKLDAMQHNITMHFKQMFLNQAPVNMLQQAMNGCGVCSSGAHEIEKCEANPDFVNYVGNAQGGGGANQYRSQGARQQYQNPNQGANPSAPKGGGYD</sequence>
<feature type="compositionally biased region" description="Low complexity" evidence="1">
    <location>
        <begin position="23"/>
        <end position="34"/>
    </location>
</feature>
<reference evidence="3" key="1">
    <citation type="journal article" date="2011" name="Nature">
        <title>Genome sequence and analysis of the tuber crop potato.</title>
        <authorList>
            <consortium name="The Potato Genome Sequencing Consortium"/>
        </authorList>
    </citation>
    <scope>NUCLEOTIDE SEQUENCE [LARGE SCALE GENOMIC DNA]</scope>
    <source>
        <strain evidence="3">cv. DM1-3 516 R44</strain>
    </source>
</reference>
<dbReference type="AlphaFoldDB" id="M1DRW4"/>
<dbReference type="InParanoid" id="M1DRW4"/>
<reference evidence="2" key="2">
    <citation type="submission" date="2015-06" db="UniProtKB">
        <authorList>
            <consortium name="EnsemblPlants"/>
        </authorList>
    </citation>
    <scope>IDENTIFICATION</scope>
    <source>
        <strain evidence="2">DM1-3 516 R44</strain>
    </source>
</reference>
<organism evidence="2 3">
    <name type="scientific">Solanum tuberosum</name>
    <name type="common">Potato</name>
    <dbReference type="NCBI Taxonomy" id="4113"/>
    <lineage>
        <taxon>Eukaryota</taxon>
        <taxon>Viridiplantae</taxon>
        <taxon>Streptophyta</taxon>
        <taxon>Embryophyta</taxon>
        <taxon>Tracheophyta</taxon>
        <taxon>Spermatophyta</taxon>
        <taxon>Magnoliopsida</taxon>
        <taxon>eudicotyledons</taxon>
        <taxon>Gunneridae</taxon>
        <taxon>Pentapetalae</taxon>
        <taxon>asterids</taxon>
        <taxon>lamiids</taxon>
        <taxon>Solanales</taxon>
        <taxon>Solanaceae</taxon>
        <taxon>Solanoideae</taxon>
        <taxon>Solaneae</taxon>
        <taxon>Solanum</taxon>
    </lineage>
</organism>
<accession>M1DRW4</accession>
<dbReference type="PaxDb" id="4113-PGSC0003DMT400093403"/>
<keyword evidence="3" id="KW-1185">Reference proteome</keyword>
<feature type="compositionally biased region" description="Polar residues" evidence="1">
    <location>
        <begin position="190"/>
        <end position="206"/>
    </location>
</feature>
<proteinExistence type="predicted"/>
<dbReference type="HOGENOM" id="CLU_1279578_0_0_1"/>
<dbReference type="Proteomes" id="UP000011115">
    <property type="component" value="Unassembled WGS sequence"/>
</dbReference>
<name>M1DRW4_SOLTU</name>
<feature type="region of interest" description="Disordered" evidence="1">
    <location>
        <begin position="1"/>
        <end position="34"/>
    </location>
</feature>
<feature type="region of interest" description="Disordered" evidence="1">
    <location>
        <begin position="184"/>
        <end position="216"/>
    </location>
</feature>
<evidence type="ECO:0000313" key="3">
    <source>
        <dbReference type="Proteomes" id="UP000011115"/>
    </source>
</evidence>